<dbReference type="AlphaFoldDB" id="X1AMC1"/>
<dbReference type="Gene3D" id="1.25.40.10">
    <property type="entry name" value="Tetratricopeptide repeat domain"/>
    <property type="match status" value="1"/>
</dbReference>
<accession>X1AMC1</accession>
<protein>
    <submittedName>
        <fullName evidence="1">Uncharacterized protein</fullName>
    </submittedName>
</protein>
<dbReference type="SUPFAM" id="SSF48439">
    <property type="entry name" value="Protein prenylyltransferase"/>
    <property type="match status" value="1"/>
</dbReference>
<dbReference type="EMBL" id="BART01016597">
    <property type="protein sequence ID" value="GAG83749.1"/>
    <property type="molecule type" value="Genomic_DNA"/>
</dbReference>
<gene>
    <name evidence="1" type="ORF">S01H4_31870</name>
</gene>
<sequence length="77" mass="9328">IWHEVQTYSSEKKIAQKYDNYEESIKEINIAISSNPDDYDLYLSKESVLIYFNKYYDLLNFLDEILERFPHDIKISK</sequence>
<feature type="non-terminal residue" evidence="1">
    <location>
        <position position="1"/>
    </location>
</feature>
<proteinExistence type="predicted"/>
<dbReference type="InterPro" id="IPR011990">
    <property type="entry name" value="TPR-like_helical_dom_sf"/>
</dbReference>
<evidence type="ECO:0000313" key="1">
    <source>
        <dbReference type="EMBL" id="GAG83749.1"/>
    </source>
</evidence>
<comment type="caution">
    <text evidence="1">The sequence shown here is derived from an EMBL/GenBank/DDBJ whole genome shotgun (WGS) entry which is preliminary data.</text>
</comment>
<name>X1AMC1_9ZZZZ</name>
<reference evidence="1" key="1">
    <citation type="journal article" date="2014" name="Front. Microbiol.">
        <title>High frequency of phylogenetically diverse reductive dehalogenase-homologous genes in deep subseafloor sedimentary metagenomes.</title>
        <authorList>
            <person name="Kawai M."/>
            <person name="Futagami T."/>
            <person name="Toyoda A."/>
            <person name="Takaki Y."/>
            <person name="Nishi S."/>
            <person name="Hori S."/>
            <person name="Arai W."/>
            <person name="Tsubouchi T."/>
            <person name="Morono Y."/>
            <person name="Uchiyama I."/>
            <person name="Ito T."/>
            <person name="Fujiyama A."/>
            <person name="Inagaki F."/>
            <person name="Takami H."/>
        </authorList>
    </citation>
    <scope>NUCLEOTIDE SEQUENCE</scope>
    <source>
        <strain evidence="1">Expedition CK06-06</strain>
    </source>
</reference>
<organism evidence="1">
    <name type="scientific">marine sediment metagenome</name>
    <dbReference type="NCBI Taxonomy" id="412755"/>
    <lineage>
        <taxon>unclassified sequences</taxon>
        <taxon>metagenomes</taxon>
        <taxon>ecological metagenomes</taxon>
    </lineage>
</organism>